<name>A0A917C7W2_9PROT</name>
<dbReference type="InterPro" id="IPR029000">
    <property type="entry name" value="Cyclophilin-like_dom_sf"/>
</dbReference>
<accession>A0A917C7W2</accession>
<dbReference type="InterPro" id="IPR010016">
    <property type="entry name" value="PxpB"/>
</dbReference>
<keyword evidence="3" id="KW-0067">ATP-binding</keyword>
<proteinExistence type="predicted"/>
<organism evidence="5 6">
    <name type="scientific">Terasakiella brassicae</name>
    <dbReference type="NCBI Taxonomy" id="1634917"/>
    <lineage>
        <taxon>Bacteria</taxon>
        <taxon>Pseudomonadati</taxon>
        <taxon>Pseudomonadota</taxon>
        <taxon>Alphaproteobacteria</taxon>
        <taxon>Rhodospirillales</taxon>
        <taxon>Terasakiellaceae</taxon>
        <taxon>Terasakiella</taxon>
    </lineage>
</organism>
<dbReference type="InterPro" id="IPR003833">
    <property type="entry name" value="CT_C_D"/>
</dbReference>
<dbReference type="RefSeq" id="WP_188666913.1">
    <property type="nucleotide sequence ID" value="NZ_BMHV01000034.1"/>
</dbReference>
<evidence type="ECO:0000256" key="3">
    <source>
        <dbReference type="ARBA" id="ARBA00022840"/>
    </source>
</evidence>
<reference evidence="5" key="1">
    <citation type="journal article" date="2014" name="Int. J. Syst. Evol. Microbiol.">
        <title>Complete genome sequence of Corynebacterium casei LMG S-19264T (=DSM 44701T), isolated from a smear-ripened cheese.</title>
        <authorList>
            <consortium name="US DOE Joint Genome Institute (JGI-PGF)"/>
            <person name="Walter F."/>
            <person name="Albersmeier A."/>
            <person name="Kalinowski J."/>
            <person name="Ruckert C."/>
        </authorList>
    </citation>
    <scope>NUCLEOTIDE SEQUENCE</scope>
    <source>
        <strain evidence="5">CGMCC 1.15254</strain>
    </source>
</reference>
<feature type="domain" description="Carboxyltransferase" evidence="4">
    <location>
        <begin position="3"/>
        <end position="207"/>
    </location>
</feature>
<dbReference type="GO" id="GO:0005524">
    <property type="term" value="F:ATP binding"/>
    <property type="evidence" value="ECO:0007669"/>
    <property type="project" value="UniProtKB-KW"/>
</dbReference>
<comment type="caution">
    <text evidence="5">The sequence shown here is derived from an EMBL/GenBank/DDBJ whole genome shotgun (WGS) entry which is preliminary data.</text>
</comment>
<evidence type="ECO:0000313" key="6">
    <source>
        <dbReference type="Proteomes" id="UP000632498"/>
    </source>
</evidence>
<keyword evidence="1" id="KW-0547">Nucleotide-binding</keyword>
<dbReference type="Proteomes" id="UP000632498">
    <property type="component" value="Unassembled WGS sequence"/>
</dbReference>
<dbReference type="SMART" id="SM00796">
    <property type="entry name" value="AHS1"/>
    <property type="match status" value="1"/>
</dbReference>
<dbReference type="PANTHER" id="PTHR34698:SF2">
    <property type="entry name" value="5-OXOPROLINASE SUBUNIT B"/>
    <property type="match status" value="1"/>
</dbReference>
<evidence type="ECO:0000259" key="4">
    <source>
        <dbReference type="SMART" id="SM00796"/>
    </source>
</evidence>
<evidence type="ECO:0000313" key="5">
    <source>
        <dbReference type="EMBL" id="GGF74839.1"/>
    </source>
</evidence>
<gene>
    <name evidence="5" type="ORF">GCM10011332_31100</name>
</gene>
<dbReference type="NCBIfam" id="TIGR00370">
    <property type="entry name" value="5-oxoprolinase subunit PxpB"/>
    <property type="match status" value="1"/>
</dbReference>
<reference evidence="5" key="2">
    <citation type="submission" date="2020-09" db="EMBL/GenBank/DDBJ databases">
        <authorList>
            <person name="Sun Q."/>
            <person name="Zhou Y."/>
        </authorList>
    </citation>
    <scope>NUCLEOTIDE SEQUENCE</scope>
    <source>
        <strain evidence="5">CGMCC 1.15254</strain>
    </source>
</reference>
<sequence length="247" mass="27719">MDYRVLNLGDRAITFEFGSVISRCVNHHVLGVHANLKESISNGLVKGIIESVPTFRSLTVHFDPTVLFPEEVVNLVAPYIEEGNSDLNATTKWIFPVCYGDQYAPDLKEVAERTGLTKDEVISIHQETVYDVFMLGFLPGFAFMGLLDERLRLPRRSQPRTAVPKGSLAIADQLTAVYPSESPGGWHLIGRMPIDLFDAKRKEPVLLKAGDQVCFRRVSKQEFESIQQALAMGEYDYSSIRQEKEVA</sequence>
<dbReference type="Gene3D" id="2.40.100.10">
    <property type="entry name" value="Cyclophilin-like"/>
    <property type="match status" value="1"/>
</dbReference>
<protein>
    <submittedName>
        <fullName evidence="5">Allophanate hydrolase</fullName>
    </submittedName>
</protein>
<dbReference type="EMBL" id="BMHV01000034">
    <property type="protein sequence ID" value="GGF74839.1"/>
    <property type="molecule type" value="Genomic_DNA"/>
</dbReference>
<evidence type="ECO:0000256" key="1">
    <source>
        <dbReference type="ARBA" id="ARBA00022741"/>
    </source>
</evidence>
<dbReference type="Gene3D" id="3.30.1360.40">
    <property type="match status" value="1"/>
</dbReference>
<dbReference type="GO" id="GO:0016787">
    <property type="term" value="F:hydrolase activity"/>
    <property type="evidence" value="ECO:0007669"/>
    <property type="project" value="UniProtKB-KW"/>
</dbReference>
<dbReference type="Pfam" id="PF02682">
    <property type="entry name" value="CT_C_D"/>
    <property type="match status" value="1"/>
</dbReference>
<keyword evidence="2 5" id="KW-0378">Hydrolase</keyword>
<evidence type="ECO:0000256" key="2">
    <source>
        <dbReference type="ARBA" id="ARBA00022801"/>
    </source>
</evidence>
<dbReference type="SUPFAM" id="SSF160467">
    <property type="entry name" value="PH0987 N-terminal domain-like"/>
    <property type="match status" value="1"/>
</dbReference>
<keyword evidence="6" id="KW-1185">Reference proteome</keyword>
<dbReference type="AlphaFoldDB" id="A0A917C7W2"/>
<dbReference type="SUPFAM" id="SSF50891">
    <property type="entry name" value="Cyclophilin-like"/>
    <property type="match status" value="1"/>
</dbReference>
<dbReference type="PANTHER" id="PTHR34698">
    <property type="entry name" value="5-OXOPROLINASE SUBUNIT B"/>
    <property type="match status" value="1"/>
</dbReference>